<dbReference type="AlphaFoldDB" id="K9WLV7"/>
<evidence type="ECO:0000313" key="1">
    <source>
        <dbReference type="EMBL" id="AFZ21395.1"/>
    </source>
</evidence>
<proteinExistence type="predicted"/>
<reference evidence="1 2" key="1">
    <citation type="submission" date="2012-06" db="EMBL/GenBank/DDBJ databases">
        <title>Finished chromosome of genome of Microcoleus sp. PCC 7113.</title>
        <authorList>
            <consortium name="US DOE Joint Genome Institute"/>
            <person name="Gugger M."/>
            <person name="Coursin T."/>
            <person name="Rippka R."/>
            <person name="Tandeau De Marsac N."/>
            <person name="Huntemann M."/>
            <person name="Wei C.-L."/>
            <person name="Han J."/>
            <person name="Detter J.C."/>
            <person name="Han C."/>
            <person name="Tapia R."/>
            <person name="Chen A."/>
            <person name="Kyrpides N."/>
            <person name="Mavromatis K."/>
            <person name="Markowitz V."/>
            <person name="Szeto E."/>
            <person name="Ivanova N."/>
            <person name="Pagani I."/>
            <person name="Pati A."/>
            <person name="Goodwin L."/>
            <person name="Nordberg H.P."/>
            <person name="Cantor M.N."/>
            <person name="Hua S.X."/>
            <person name="Woyke T."/>
            <person name="Kerfeld C.A."/>
        </authorList>
    </citation>
    <scope>NUCLEOTIDE SEQUENCE [LARGE SCALE GENOMIC DNA]</scope>
    <source>
        <strain evidence="1 2">PCC 7113</strain>
    </source>
</reference>
<dbReference type="KEGG" id="mic:Mic7113_5770"/>
<dbReference type="HOGENOM" id="CLU_2735574_0_0_3"/>
<gene>
    <name evidence="1" type="ORF">Mic7113_5770</name>
</gene>
<organism evidence="1 2">
    <name type="scientific">Allocoleopsis franciscana PCC 7113</name>
    <dbReference type="NCBI Taxonomy" id="1173027"/>
    <lineage>
        <taxon>Bacteria</taxon>
        <taxon>Bacillati</taxon>
        <taxon>Cyanobacteriota</taxon>
        <taxon>Cyanophyceae</taxon>
        <taxon>Coleofasciculales</taxon>
        <taxon>Coleofasciculaceae</taxon>
        <taxon>Allocoleopsis</taxon>
        <taxon>Allocoleopsis franciscana</taxon>
    </lineage>
</organism>
<accession>K9WLV7</accession>
<name>K9WLV7_9CYAN</name>
<evidence type="ECO:0000313" key="2">
    <source>
        <dbReference type="Proteomes" id="UP000010471"/>
    </source>
</evidence>
<dbReference type="EMBL" id="CP003630">
    <property type="protein sequence ID" value="AFZ21395.1"/>
    <property type="molecule type" value="Genomic_DNA"/>
</dbReference>
<dbReference type="Proteomes" id="UP000010471">
    <property type="component" value="Chromosome"/>
</dbReference>
<keyword evidence="2" id="KW-1185">Reference proteome</keyword>
<sequence length="71" mass="7905">MAEATVRFARLLKGSGCSIQWRYEGLVESHPKFTPLTHPLIAQKTQKRTYLCCSILGKKGFVSNDTTFEGG</sequence>
<protein>
    <submittedName>
        <fullName evidence="1">Uncharacterized protein</fullName>
    </submittedName>
</protein>